<dbReference type="Proteomes" id="UP001203423">
    <property type="component" value="Unassembled WGS sequence"/>
</dbReference>
<dbReference type="InterPro" id="IPR052077">
    <property type="entry name" value="CcrZ_PhaseVar_Mediator"/>
</dbReference>
<reference evidence="1 2" key="1">
    <citation type="submission" date="2022-01" db="EMBL/GenBank/DDBJ databases">
        <title>Whole genome-based taxonomy of the Shewanellaceae.</title>
        <authorList>
            <person name="Martin-Rodriguez A.J."/>
        </authorList>
    </citation>
    <scope>NUCLEOTIDE SEQUENCE [LARGE SCALE GENOMIC DNA]</scope>
    <source>
        <strain evidence="1 2">DSM 17177</strain>
    </source>
</reference>
<dbReference type="EMBL" id="JAKIKS010000009">
    <property type="protein sequence ID" value="MCL1123659.1"/>
    <property type="molecule type" value="Genomic_DNA"/>
</dbReference>
<dbReference type="PANTHER" id="PTHR40086:SF1">
    <property type="entry name" value="CELL CYCLE REGULATOR CCRZ"/>
    <property type="match status" value="1"/>
</dbReference>
<dbReference type="SUPFAM" id="SSF56112">
    <property type="entry name" value="Protein kinase-like (PK-like)"/>
    <property type="match status" value="1"/>
</dbReference>
<dbReference type="PANTHER" id="PTHR40086">
    <property type="entry name" value="PHOSPHOTRANSFERASE YTMP-RELATED"/>
    <property type="match status" value="1"/>
</dbReference>
<dbReference type="Pfam" id="PF01633">
    <property type="entry name" value="Choline_kinase"/>
    <property type="match status" value="1"/>
</dbReference>
<comment type="caution">
    <text evidence="1">The sequence shown here is derived from an EMBL/GenBank/DDBJ whole genome shotgun (WGS) entry which is preliminary data.</text>
</comment>
<organism evidence="1 2">
    <name type="scientific">Shewanella surugensis</name>
    <dbReference type="NCBI Taxonomy" id="212020"/>
    <lineage>
        <taxon>Bacteria</taxon>
        <taxon>Pseudomonadati</taxon>
        <taxon>Pseudomonadota</taxon>
        <taxon>Gammaproteobacteria</taxon>
        <taxon>Alteromonadales</taxon>
        <taxon>Shewanellaceae</taxon>
        <taxon>Shewanella</taxon>
    </lineage>
</organism>
<dbReference type="Gene3D" id="3.30.200.20">
    <property type="entry name" value="Phosphorylase Kinase, domain 1"/>
    <property type="match status" value="1"/>
</dbReference>
<gene>
    <name evidence="1" type="ORF">L2764_03955</name>
</gene>
<dbReference type="InterPro" id="IPR011009">
    <property type="entry name" value="Kinase-like_dom_sf"/>
</dbReference>
<accession>A0ABT0L7J3</accession>
<evidence type="ECO:0000313" key="1">
    <source>
        <dbReference type="EMBL" id="MCL1123659.1"/>
    </source>
</evidence>
<dbReference type="RefSeq" id="WP_248938945.1">
    <property type="nucleotide sequence ID" value="NZ_JAKIKS010000009.1"/>
</dbReference>
<proteinExistence type="predicted"/>
<dbReference type="Gene3D" id="3.90.1200.10">
    <property type="match status" value="1"/>
</dbReference>
<protein>
    <submittedName>
        <fullName evidence="1">Cytochrome c oxidase assembly factor Coa1 family protein</fullName>
    </submittedName>
</protein>
<keyword evidence="2" id="KW-1185">Reference proteome</keyword>
<name>A0ABT0L7J3_9GAMM</name>
<evidence type="ECO:0000313" key="2">
    <source>
        <dbReference type="Proteomes" id="UP001203423"/>
    </source>
</evidence>
<sequence>MPYSKLLNALQPTLDRVGLDSVSLIAALSQGLSNQNYYIRARRDSSLPKEWVLRVNSQASSQLCNRQAEVNNWTLAASNDLAPELTYVAEDFSCYLSEFIPQVSFDWAKIASAKNAHPLKNDEEIVPNVDKLILPLLKGLQALPLPDNHMSMTQQWQDYHQALMLMSQGSNADVKATSPAELGFGIHAELTMNWLAAFDDLHQKQTQVKAWLLQLDDCLMTNQFCHRDLNPQNILCHGEQLVAIDFEYACASHPLWDLAGILATHGLSSIQRHRLIQSYLHEHPNLTQTAYKAVPASIELYWVFAACWALLMAFSFLDVVKASAITISEMQKVKHDPEAVNLLDESINCAAVKAREYLDFYTQFAHYISPSMPSR</sequence>